<dbReference type="InterPro" id="IPR018704">
    <property type="entry name" value="SecYEG/CpoB_TPR"/>
</dbReference>
<evidence type="ECO:0000256" key="2">
    <source>
        <dbReference type="ARBA" id="ARBA00004236"/>
    </source>
</evidence>
<evidence type="ECO:0000259" key="8">
    <source>
        <dbReference type="Pfam" id="PF09976"/>
    </source>
</evidence>
<evidence type="ECO:0000313" key="9">
    <source>
        <dbReference type="EMBL" id="MDP8568440.1"/>
    </source>
</evidence>
<gene>
    <name evidence="9" type="ORF">Q9291_11325</name>
</gene>
<keyword evidence="6" id="KW-0472">Membrane</keyword>
<evidence type="ECO:0000256" key="4">
    <source>
        <dbReference type="ARBA" id="ARBA00022692"/>
    </source>
</evidence>
<sequence length="212" mass="23561">MAYDLEEQEQLDEFRAWWNKNGKLATRLVIAALVIYGGWQGYQTWMNSKATAASNAYQTLVSTSLLEVDSKKADSILAEAQTLEKDYSMTPYAGRAALFAARALHEAKQTDKAEAQLQWAMKESKEPAVQHMAAIEMAGLQIERNALDEAKKTLVAINDTGFDGLKNAMLGDIYLSKKQEKEAKAAYQDALKSLDPEGKLFYLTQQKLDALG</sequence>
<dbReference type="InterPro" id="IPR026039">
    <property type="entry name" value="YfgM"/>
</dbReference>
<evidence type="ECO:0000256" key="6">
    <source>
        <dbReference type="ARBA" id="ARBA00023136"/>
    </source>
</evidence>
<dbReference type="Proteomes" id="UP001225906">
    <property type="component" value="Unassembled WGS sequence"/>
</dbReference>
<evidence type="ECO:0000313" key="10">
    <source>
        <dbReference type="Proteomes" id="UP001225906"/>
    </source>
</evidence>
<keyword evidence="4" id="KW-0812">Transmembrane</keyword>
<name>A0ABT9JV19_9PROT</name>
<keyword evidence="3" id="KW-1003">Cell membrane</keyword>
<keyword evidence="7" id="KW-0143">Chaperone</keyword>
<evidence type="ECO:0000256" key="3">
    <source>
        <dbReference type="ARBA" id="ARBA00022475"/>
    </source>
</evidence>
<accession>A0ABT9JV19</accession>
<keyword evidence="5" id="KW-1133">Transmembrane helix</keyword>
<evidence type="ECO:0000256" key="1">
    <source>
        <dbReference type="ARBA" id="ARBA00004167"/>
    </source>
</evidence>
<dbReference type="PANTHER" id="PTHR38035:SF1">
    <property type="entry name" value="ANCILLARY SECYEG TRANSLOCON SUBUNIT"/>
    <property type="match status" value="1"/>
</dbReference>
<keyword evidence="10" id="KW-1185">Reference proteome</keyword>
<dbReference type="RefSeq" id="WP_306390160.1">
    <property type="nucleotide sequence ID" value="NZ_JAVCAP010000022.1"/>
</dbReference>
<evidence type="ECO:0000256" key="5">
    <source>
        <dbReference type="ARBA" id="ARBA00022989"/>
    </source>
</evidence>
<comment type="subcellular location">
    <subcellularLocation>
        <location evidence="2">Cell membrane</location>
    </subcellularLocation>
    <subcellularLocation>
        <location evidence="1">Membrane</location>
        <topology evidence="1">Single-pass membrane protein</topology>
    </subcellularLocation>
</comment>
<dbReference type="PANTHER" id="PTHR38035">
    <property type="entry name" value="UPF0070 PROTEIN YFGM"/>
    <property type="match status" value="1"/>
</dbReference>
<organism evidence="9 10">
    <name type="scientific">Methylophilus aquaticus</name>
    <dbReference type="NCBI Taxonomy" id="1971610"/>
    <lineage>
        <taxon>Bacteria</taxon>
        <taxon>Pseudomonadati</taxon>
        <taxon>Pseudomonadota</taxon>
        <taxon>Betaproteobacteria</taxon>
        <taxon>Nitrosomonadales</taxon>
        <taxon>Methylophilaceae</taxon>
        <taxon>Methylophilus</taxon>
    </lineage>
</organism>
<dbReference type="Pfam" id="PF09976">
    <property type="entry name" value="TPR_21"/>
    <property type="match status" value="1"/>
</dbReference>
<proteinExistence type="predicted"/>
<comment type="caution">
    <text evidence="9">The sequence shown here is derived from an EMBL/GenBank/DDBJ whole genome shotgun (WGS) entry which is preliminary data.</text>
</comment>
<evidence type="ECO:0000256" key="7">
    <source>
        <dbReference type="ARBA" id="ARBA00023186"/>
    </source>
</evidence>
<feature type="domain" description="Ancillary SecYEG translocon subunit/Cell division coordinator CpoB TPR" evidence="8">
    <location>
        <begin position="15"/>
        <end position="212"/>
    </location>
</feature>
<dbReference type="PIRSF" id="PIRSF006170">
    <property type="entry name" value="YfgM"/>
    <property type="match status" value="1"/>
</dbReference>
<protein>
    <submittedName>
        <fullName evidence="9">Tetratricopeptide repeat protein</fullName>
    </submittedName>
</protein>
<dbReference type="EMBL" id="JAVCAP010000022">
    <property type="protein sequence ID" value="MDP8568440.1"/>
    <property type="molecule type" value="Genomic_DNA"/>
</dbReference>
<reference evidence="10" key="1">
    <citation type="journal article" date="2019" name="Int. J. Syst. Evol. Microbiol.">
        <title>The Global Catalogue of Microorganisms (GCM) 10K type strain sequencing project: providing services to taxonomists for standard genome sequencing and annotation.</title>
        <authorList>
            <consortium name="The Broad Institute Genomics Platform"/>
            <consortium name="The Broad Institute Genome Sequencing Center for Infectious Disease"/>
            <person name="Wu L."/>
            <person name="Ma J."/>
        </authorList>
    </citation>
    <scope>NUCLEOTIDE SEQUENCE [LARGE SCALE GENOMIC DNA]</scope>
    <source>
        <strain evidence="10">VKM B-3159</strain>
    </source>
</reference>